<dbReference type="OrthoDB" id="5327821at2759"/>
<keyword evidence="1" id="KW-0732">Signal</keyword>
<protein>
    <submittedName>
        <fullName evidence="2">Cell wall organization and biogenesis-related protein</fullName>
    </submittedName>
</protein>
<dbReference type="RefSeq" id="XP_014183795.1">
    <property type="nucleotide sequence ID" value="XM_014328320.1"/>
</dbReference>
<comment type="caution">
    <text evidence="2">The sequence shown here is derived from an EMBL/GenBank/DDBJ whole genome shotgun (WGS) entry which is preliminary data.</text>
</comment>
<evidence type="ECO:0000256" key="1">
    <source>
        <dbReference type="SAM" id="SignalP"/>
    </source>
</evidence>
<accession>J5TSE0</accession>
<evidence type="ECO:0000313" key="2">
    <source>
        <dbReference type="EMBL" id="EJT52501.1"/>
    </source>
</evidence>
<dbReference type="GO" id="GO:0005789">
    <property type="term" value="C:endoplasmic reticulum membrane"/>
    <property type="evidence" value="ECO:0007669"/>
    <property type="project" value="TreeGrafter"/>
</dbReference>
<name>J5TSE0_TRIAS</name>
<dbReference type="PANTHER" id="PTHR28090">
    <property type="entry name" value="PROTEIN ROT1"/>
    <property type="match status" value="1"/>
</dbReference>
<dbReference type="GO" id="GO:0006458">
    <property type="term" value="P:'de novo' protein folding"/>
    <property type="evidence" value="ECO:0007669"/>
    <property type="project" value="InterPro"/>
</dbReference>
<organism evidence="2 3">
    <name type="scientific">Trichosporon asahii var. asahii (strain ATCC 90039 / CBS 2479 / JCM 2466 / KCTC 7840 / NBRC 103889/ NCYC 2677 / UAMH 7654)</name>
    <name type="common">Yeast</name>
    <dbReference type="NCBI Taxonomy" id="1186058"/>
    <lineage>
        <taxon>Eukaryota</taxon>
        <taxon>Fungi</taxon>
        <taxon>Dikarya</taxon>
        <taxon>Basidiomycota</taxon>
        <taxon>Agaricomycotina</taxon>
        <taxon>Tremellomycetes</taxon>
        <taxon>Trichosporonales</taxon>
        <taxon>Trichosporonaceae</taxon>
        <taxon>Trichosporon</taxon>
    </lineage>
</organism>
<dbReference type="GeneID" id="25987295"/>
<sequence>MLAVPLVIAALVAPASALSMANLEGTWSSGTNYVSTGGDFCNPSLSLFNVPNNTGMSYSFTADGFFEEAQYRYKSNASDPFCISSVLWWQHGKYKINDDDTITMTPWATDGRVQTQTRCGGTTEAQVYYYNEKGTFKSWDVQVRVNPAKPKEGANLALITQAFDGAKNPPMYLIARPPNMLPTQVLTGTNSSGSTVGRRSFIPAQVQSVEKRSKSSAMAAVAAPAALAAAGLAAIFL</sequence>
<dbReference type="EMBL" id="ALBS01000024">
    <property type="protein sequence ID" value="EJT52501.1"/>
    <property type="molecule type" value="Genomic_DNA"/>
</dbReference>
<evidence type="ECO:0000313" key="3">
    <source>
        <dbReference type="Proteomes" id="UP000002748"/>
    </source>
</evidence>
<dbReference type="Pfam" id="PF10681">
    <property type="entry name" value="Rot1"/>
    <property type="match status" value="1"/>
</dbReference>
<dbReference type="VEuPathDB" id="FungiDB:A1Q1_03782"/>
<feature type="signal peptide" evidence="1">
    <location>
        <begin position="1"/>
        <end position="17"/>
    </location>
</feature>
<dbReference type="KEGG" id="tasa:A1Q1_03782"/>
<dbReference type="GO" id="GO:0051082">
    <property type="term" value="F:unfolded protein binding"/>
    <property type="evidence" value="ECO:0007669"/>
    <property type="project" value="TreeGrafter"/>
</dbReference>
<gene>
    <name evidence="2" type="ORF">A1Q1_03782</name>
</gene>
<dbReference type="PANTHER" id="PTHR28090:SF2">
    <property type="entry name" value="PROTEIN ROT1"/>
    <property type="match status" value="1"/>
</dbReference>
<proteinExistence type="predicted"/>
<dbReference type="AlphaFoldDB" id="J5TSE0"/>
<dbReference type="HOGENOM" id="CLU_071622_1_1_1"/>
<dbReference type="InterPro" id="IPR019623">
    <property type="entry name" value="Rot1"/>
</dbReference>
<dbReference type="Proteomes" id="UP000002748">
    <property type="component" value="Unassembled WGS sequence"/>
</dbReference>
<feature type="chain" id="PRO_5003785546" evidence="1">
    <location>
        <begin position="18"/>
        <end position="237"/>
    </location>
</feature>
<reference evidence="2 3" key="1">
    <citation type="journal article" date="2012" name="Eukaryot. Cell">
        <title>Draft genome sequence of CBS 2479, the standard type strain of Trichosporon asahii.</title>
        <authorList>
            <person name="Yang R.Y."/>
            <person name="Li H.T."/>
            <person name="Zhu H."/>
            <person name="Zhou G.P."/>
            <person name="Wang M."/>
            <person name="Wang L."/>
        </authorList>
    </citation>
    <scope>NUCLEOTIDE SEQUENCE [LARGE SCALE GENOMIC DNA]</scope>
    <source>
        <strain evidence="3">ATCC 90039 / CBS 2479 / JCM 2466 / KCTC 7840 / NCYC 2677 / UAMH 7654</strain>
    </source>
</reference>